<protein>
    <submittedName>
        <fullName evidence="1">Uncharacterized protein</fullName>
    </submittedName>
</protein>
<dbReference type="AlphaFoldDB" id="A0A843VLS5"/>
<dbReference type="EMBL" id="NMUH01002114">
    <property type="protein sequence ID" value="MQL97891.1"/>
    <property type="molecule type" value="Genomic_DNA"/>
</dbReference>
<name>A0A843VLS5_COLES</name>
<evidence type="ECO:0000313" key="2">
    <source>
        <dbReference type="Proteomes" id="UP000652761"/>
    </source>
</evidence>
<proteinExistence type="predicted"/>
<evidence type="ECO:0000313" key="1">
    <source>
        <dbReference type="EMBL" id="MQL97891.1"/>
    </source>
</evidence>
<comment type="caution">
    <text evidence="1">The sequence shown here is derived from an EMBL/GenBank/DDBJ whole genome shotgun (WGS) entry which is preliminary data.</text>
</comment>
<keyword evidence="2" id="KW-1185">Reference proteome</keyword>
<accession>A0A843VLS5</accession>
<sequence length="65" mass="7545">MQIFVRPTIEITREAPIQNRHFVPVGTSNVSLDYVNPWRGKHTESACHERSEVVFNSARELLHRS</sequence>
<gene>
    <name evidence="1" type="ORF">Taro_030585</name>
</gene>
<reference evidence="1" key="1">
    <citation type="submission" date="2017-07" db="EMBL/GenBank/DDBJ databases">
        <title>Taro Niue Genome Assembly and Annotation.</title>
        <authorList>
            <person name="Atibalentja N."/>
            <person name="Keating K."/>
            <person name="Fields C.J."/>
        </authorList>
    </citation>
    <scope>NUCLEOTIDE SEQUENCE</scope>
    <source>
        <strain evidence="1">Niue_2</strain>
        <tissue evidence="1">Leaf</tissue>
    </source>
</reference>
<organism evidence="1 2">
    <name type="scientific">Colocasia esculenta</name>
    <name type="common">Wild taro</name>
    <name type="synonym">Arum esculentum</name>
    <dbReference type="NCBI Taxonomy" id="4460"/>
    <lineage>
        <taxon>Eukaryota</taxon>
        <taxon>Viridiplantae</taxon>
        <taxon>Streptophyta</taxon>
        <taxon>Embryophyta</taxon>
        <taxon>Tracheophyta</taxon>
        <taxon>Spermatophyta</taxon>
        <taxon>Magnoliopsida</taxon>
        <taxon>Liliopsida</taxon>
        <taxon>Araceae</taxon>
        <taxon>Aroideae</taxon>
        <taxon>Colocasieae</taxon>
        <taxon>Colocasia</taxon>
    </lineage>
</organism>
<dbReference type="Proteomes" id="UP000652761">
    <property type="component" value="Unassembled WGS sequence"/>
</dbReference>